<proteinExistence type="predicted"/>
<name>A0A2I0ABY2_9ASPA</name>
<reference evidence="2 3" key="1">
    <citation type="journal article" date="2017" name="Nature">
        <title>The Apostasia genome and the evolution of orchids.</title>
        <authorList>
            <person name="Zhang G.Q."/>
            <person name="Liu K.W."/>
            <person name="Li Z."/>
            <person name="Lohaus R."/>
            <person name="Hsiao Y.Y."/>
            <person name="Niu S.C."/>
            <person name="Wang J.Y."/>
            <person name="Lin Y.C."/>
            <person name="Xu Q."/>
            <person name="Chen L.J."/>
            <person name="Yoshida K."/>
            <person name="Fujiwara S."/>
            <person name="Wang Z.W."/>
            <person name="Zhang Y.Q."/>
            <person name="Mitsuda N."/>
            <person name="Wang M."/>
            <person name="Liu G.H."/>
            <person name="Pecoraro L."/>
            <person name="Huang H.X."/>
            <person name="Xiao X.J."/>
            <person name="Lin M."/>
            <person name="Wu X.Y."/>
            <person name="Wu W.L."/>
            <person name="Chen Y.Y."/>
            <person name="Chang S.B."/>
            <person name="Sakamoto S."/>
            <person name="Ohme-Takagi M."/>
            <person name="Yagi M."/>
            <person name="Zeng S.J."/>
            <person name="Shen C.Y."/>
            <person name="Yeh C.M."/>
            <person name="Luo Y.B."/>
            <person name="Tsai W.C."/>
            <person name="Van de Peer Y."/>
            <person name="Liu Z.J."/>
        </authorList>
    </citation>
    <scope>NUCLEOTIDE SEQUENCE [LARGE SCALE GENOMIC DNA]</scope>
    <source>
        <strain evidence="3">cv. Shenzhen</strain>
        <tissue evidence="2">Stem</tissue>
    </source>
</reference>
<sequence length="206" mass="22209">MMCKIHPSDPGAGVCACCLRERLSTLAASVAEDEADPSSEAIFSPLCGQPNLREMETYPVVLKPSTPKLSELIRCRTWGNKKKTMPISPAAEEDARGRTRKPQFLPVKARGMSPALKEGGYETEPSPLWQKPAADPQNHHSFSSFSLCLSPVVRPIGNRRSPAGIAVYGGVPGTLNPDRPQNGASGSSPFPLSNRSRKLADFGKVR</sequence>
<evidence type="ECO:0000313" key="2">
    <source>
        <dbReference type="EMBL" id="PKA53058.1"/>
    </source>
</evidence>
<dbReference type="Proteomes" id="UP000236161">
    <property type="component" value="Unassembled WGS sequence"/>
</dbReference>
<evidence type="ECO:0000256" key="1">
    <source>
        <dbReference type="SAM" id="MobiDB-lite"/>
    </source>
</evidence>
<dbReference type="OrthoDB" id="688025at2759"/>
<evidence type="ECO:0000313" key="3">
    <source>
        <dbReference type="Proteomes" id="UP000236161"/>
    </source>
</evidence>
<dbReference type="PANTHER" id="PTHR35486:SF1">
    <property type="entry name" value="OS02G0689500 PROTEIN"/>
    <property type="match status" value="1"/>
</dbReference>
<keyword evidence="3" id="KW-1185">Reference proteome</keyword>
<feature type="region of interest" description="Disordered" evidence="1">
    <location>
        <begin position="115"/>
        <end position="136"/>
    </location>
</feature>
<gene>
    <name evidence="2" type="ORF">AXF42_Ash002040</name>
</gene>
<dbReference type="Pfam" id="PF05340">
    <property type="entry name" value="DUF740"/>
    <property type="match status" value="1"/>
</dbReference>
<dbReference type="EMBL" id="KZ452001">
    <property type="protein sequence ID" value="PKA53058.1"/>
    <property type="molecule type" value="Genomic_DNA"/>
</dbReference>
<feature type="region of interest" description="Disordered" evidence="1">
    <location>
        <begin position="169"/>
        <end position="206"/>
    </location>
</feature>
<organism evidence="2 3">
    <name type="scientific">Apostasia shenzhenica</name>
    <dbReference type="NCBI Taxonomy" id="1088818"/>
    <lineage>
        <taxon>Eukaryota</taxon>
        <taxon>Viridiplantae</taxon>
        <taxon>Streptophyta</taxon>
        <taxon>Embryophyta</taxon>
        <taxon>Tracheophyta</taxon>
        <taxon>Spermatophyta</taxon>
        <taxon>Magnoliopsida</taxon>
        <taxon>Liliopsida</taxon>
        <taxon>Asparagales</taxon>
        <taxon>Orchidaceae</taxon>
        <taxon>Apostasioideae</taxon>
        <taxon>Apostasia</taxon>
    </lineage>
</organism>
<dbReference type="InterPro" id="IPR008004">
    <property type="entry name" value="OCTOPUS-like"/>
</dbReference>
<dbReference type="PANTHER" id="PTHR35486">
    <property type="entry name" value="EXPRESSED PROTEIN"/>
    <property type="match status" value="1"/>
</dbReference>
<dbReference type="AlphaFoldDB" id="A0A2I0ABY2"/>
<feature type="compositionally biased region" description="Polar residues" evidence="1">
    <location>
        <begin position="182"/>
        <end position="194"/>
    </location>
</feature>
<accession>A0A2I0ABY2</accession>
<protein>
    <submittedName>
        <fullName evidence="2">Uncharacterized protein</fullName>
    </submittedName>
</protein>